<proteinExistence type="predicted"/>
<dbReference type="Proteomes" id="UP000289886">
    <property type="component" value="Unassembled WGS sequence"/>
</dbReference>
<comment type="caution">
    <text evidence="1">The sequence shown here is derived from an EMBL/GenBank/DDBJ whole genome shotgun (WGS) entry which is preliminary data.</text>
</comment>
<dbReference type="GO" id="GO:0048812">
    <property type="term" value="P:neuron projection morphogenesis"/>
    <property type="evidence" value="ECO:0007669"/>
    <property type="project" value="TreeGrafter"/>
</dbReference>
<dbReference type="Pfam" id="PF09735">
    <property type="entry name" value="Nckap1"/>
    <property type="match status" value="1"/>
</dbReference>
<sequence>MESAVKYINKKFPNIDFRGNNQNLNNIQKEKSEVLNTLTSFYHTYIDVMEFRDHVYELLNTIDACQCFFNITVNYEFTKSYLDLIVTYTSVILMLSRIDDKKVLVGMYNCAHEMSNGAR</sequence>
<dbReference type="GO" id="GO:0016477">
    <property type="term" value="P:cell migration"/>
    <property type="evidence" value="ECO:0007669"/>
    <property type="project" value="TreeGrafter"/>
</dbReference>
<organism evidence="1 2">
    <name type="scientific">Acipenser ruthenus</name>
    <name type="common">Sterlet sturgeon</name>
    <dbReference type="NCBI Taxonomy" id="7906"/>
    <lineage>
        <taxon>Eukaryota</taxon>
        <taxon>Metazoa</taxon>
        <taxon>Chordata</taxon>
        <taxon>Craniata</taxon>
        <taxon>Vertebrata</taxon>
        <taxon>Euteleostomi</taxon>
        <taxon>Actinopterygii</taxon>
        <taxon>Chondrostei</taxon>
        <taxon>Acipenseriformes</taxon>
        <taxon>Acipenseridae</taxon>
        <taxon>Acipenser</taxon>
    </lineage>
</organism>
<name>A0A444V2J4_ACIRT</name>
<protein>
    <submittedName>
        <fullName evidence="1">Nck-associated protein 1-like</fullName>
    </submittedName>
</protein>
<dbReference type="PANTHER" id="PTHR12093">
    <property type="entry name" value="NCK-ASSOCIATED PROTEIN 1"/>
    <property type="match status" value="1"/>
</dbReference>
<keyword evidence="2" id="KW-1185">Reference proteome</keyword>
<evidence type="ECO:0000313" key="1">
    <source>
        <dbReference type="EMBL" id="RXM94602.1"/>
    </source>
</evidence>
<reference evidence="1 2" key="1">
    <citation type="submission" date="2019-01" db="EMBL/GenBank/DDBJ databases">
        <title>Draft Genome and Complete Hox-Cluster Characterization of the Sterlet Sturgeon (Acipenser ruthenus).</title>
        <authorList>
            <person name="Wei Q."/>
        </authorList>
    </citation>
    <scope>NUCLEOTIDE SEQUENCE [LARGE SCALE GENOMIC DNA]</scope>
    <source>
        <strain evidence="1">WHYD16114868_AA</strain>
        <tissue evidence="1">Blood</tissue>
    </source>
</reference>
<dbReference type="EMBL" id="SCEB01003199">
    <property type="protein sequence ID" value="RXM94602.1"/>
    <property type="molecule type" value="Genomic_DNA"/>
</dbReference>
<dbReference type="GO" id="GO:0030866">
    <property type="term" value="P:cortical actin cytoskeleton organization"/>
    <property type="evidence" value="ECO:0007669"/>
    <property type="project" value="TreeGrafter"/>
</dbReference>
<dbReference type="GO" id="GO:0030031">
    <property type="term" value="P:cell projection assembly"/>
    <property type="evidence" value="ECO:0007669"/>
    <property type="project" value="TreeGrafter"/>
</dbReference>
<evidence type="ECO:0000313" key="2">
    <source>
        <dbReference type="Proteomes" id="UP000289886"/>
    </source>
</evidence>
<dbReference type="AlphaFoldDB" id="A0A444V2J4"/>
<gene>
    <name evidence="1" type="ORF">EOD39_17815</name>
</gene>
<dbReference type="InterPro" id="IPR019137">
    <property type="entry name" value="Nck-associated_protein-1"/>
</dbReference>
<accession>A0A444V2J4</accession>
<dbReference type="GO" id="GO:0031209">
    <property type="term" value="C:SCAR complex"/>
    <property type="evidence" value="ECO:0007669"/>
    <property type="project" value="TreeGrafter"/>
</dbReference>
<dbReference type="PANTHER" id="PTHR12093:SF9">
    <property type="entry name" value="NCK-ASSOCIATED PROTEIN 1-LIKE"/>
    <property type="match status" value="1"/>
</dbReference>